<dbReference type="Pfam" id="PF24818">
    <property type="entry name" value="PH_TRF2_HOY1"/>
    <property type="match status" value="1"/>
</dbReference>
<evidence type="ECO:0000313" key="3">
    <source>
        <dbReference type="EMBL" id="MPA33915.1"/>
    </source>
</evidence>
<name>A0A5B6YQJ4_DAVIN</name>
<evidence type="ECO:0000259" key="2">
    <source>
        <dbReference type="Pfam" id="PF24818"/>
    </source>
</evidence>
<proteinExistence type="predicted"/>
<gene>
    <name evidence="3" type="ORF">Din_003356</name>
</gene>
<protein>
    <recommendedName>
        <fullName evidence="2">TRF2/HOY1 PH-like domain-containing protein</fullName>
    </recommendedName>
</protein>
<sequence length="241" mass="27709">MKSSEASIKANHESDHNRFHHPKMASNLPASVLKIGSWERISTHEGDLIAKCYCAKQKLVWEVLEGALKSKIEIQWYDILAIRAIFRDDEPGLLAIELNQPPLFFGEINLQPRNFTAWQSASDFTGGQAPFCRRHYIKFPPGTLDKLYEMLLQCDPRLFMLSQKPFPSLESPYFYSNIYGGTGISFDFNGCRPEFPPHVQHLHIMDSNSPLLGRCIIFFVLHVFQHFPGLQFCFLLMSRDN</sequence>
<reference evidence="3" key="1">
    <citation type="submission" date="2019-08" db="EMBL/GenBank/DDBJ databases">
        <title>Reference gene set and small RNA set construction with multiple tissues from Davidia involucrata Baill.</title>
        <authorList>
            <person name="Yang H."/>
            <person name="Zhou C."/>
            <person name="Li G."/>
            <person name="Wang J."/>
            <person name="Gao P."/>
            <person name="Wang M."/>
            <person name="Wang R."/>
            <person name="Zhao Y."/>
        </authorList>
    </citation>
    <scope>NUCLEOTIDE SEQUENCE</scope>
    <source>
        <tissue evidence="3">Mixed with DoveR01_LX</tissue>
    </source>
</reference>
<dbReference type="PANTHER" id="PTHR33494:SF5">
    <property type="entry name" value="F10A16.6 PROTEIN"/>
    <property type="match status" value="1"/>
</dbReference>
<dbReference type="EMBL" id="GHES01003356">
    <property type="protein sequence ID" value="MPA33915.1"/>
    <property type="molecule type" value="Transcribed_RNA"/>
</dbReference>
<dbReference type="PANTHER" id="PTHR33494">
    <property type="entry name" value="OS02G0793800 PROTEIN"/>
    <property type="match status" value="1"/>
</dbReference>
<dbReference type="InterPro" id="IPR057939">
    <property type="entry name" value="TRF2_HOY1_PH"/>
</dbReference>
<accession>A0A5B6YQJ4</accession>
<dbReference type="AlphaFoldDB" id="A0A5B6YQJ4"/>
<evidence type="ECO:0000256" key="1">
    <source>
        <dbReference type="SAM" id="MobiDB-lite"/>
    </source>
</evidence>
<organism evidence="3">
    <name type="scientific">Davidia involucrata</name>
    <name type="common">Dove tree</name>
    <dbReference type="NCBI Taxonomy" id="16924"/>
    <lineage>
        <taxon>Eukaryota</taxon>
        <taxon>Viridiplantae</taxon>
        <taxon>Streptophyta</taxon>
        <taxon>Embryophyta</taxon>
        <taxon>Tracheophyta</taxon>
        <taxon>Spermatophyta</taxon>
        <taxon>Magnoliopsida</taxon>
        <taxon>eudicotyledons</taxon>
        <taxon>Gunneridae</taxon>
        <taxon>Pentapetalae</taxon>
        <taxon>asterids</taxon>
        <taxon>Cornales</taxon>
        <taxon>Nyssaceae</taxon>
        <taxon>Davidia</taxon>
    </lineage>
</organism>
<feature type="region of interest" description="Disordered" evidence="1">
    <location>
        <begin position="1"/>
        <end position="23"/>
    </location>
</feature>
<feature type="domain" description="TRF2/HOY1 PH-like" evidence="2">
    <location>
        <begin position="27"/>
        <end position="145"/>
    </location>
</feature>